<organism evidence="4 5">
    <name type="scientific">Filimonas lacunae</name>
    <dbReference type="NCBI Taxonomy" id="477680"/>
    <lineage>
        <taxon>Bacteria</taxon>
        <taxon>Pseudomonadati</taxon>
        <taxon>Bacteroidota</taxon>
        <taxon>Chitinophagia</taxon>
        <taxon>Chitinophagales</taxon>
        <taxon>Chitinophagaceae</taxon>
        <taxon>Filimonas</taxon>
    </lineage>
</organism>
<keyword evidence="5" id="KW-1185">Reference proteome</keyword>
<evidence type="ECO:0000313" key="5">
    <source>
        <dbReference type="Proteomes" id="UP000186917"/>
    </source>
</evidence>
<sequence>MKASLLAKLIPAAFVVSILCVSCASRKPPQQVLQQKYAPEKLRNDVVLLKKILETNHPSLYWYTPKDSIDTYFNATLAGITDSLTLPAFRNRLSWLISKIKCGHTAVRYPAHYGRASIQLRGQQFPLSIKTWADSMVIIGTAPGYDSILKRGTIITSINGRNTHQLLDSMFQLISTDGYADNFKSQLISFNFPANYRSTFGLDSSYLVRYIDTAGVEKETLLIPITPKKDTGTARRRRPPGNFVPPLTRKERKQAERTSIRSLSIDTTLSTGHMRLTTFSNGHLRRFFRRSFRALRKENIQNLIIDLRENGGGSIAISTKLARYLSDHTFKVADTVAAQSRRFRYGRYIHPSWIYWLSMRVTSHKKDDGRYHFGYYERHHFKPLNKNHFNGQVYILQGGFTFSAATMFISEVKTQNNIHVVGEETGGGNYGNSSVHLPAIKLPNSKMMVVLPMYRIVLDSTCTKDGRGITPEIPVYPSSVDIRKGIDSKMQKVKDIISASQRTP</sequence>
<dbReference type="SUPFAM" id="SSF52096">
    <property type="entry name" value="ClpP/crotonase"/>
    <property type="match status" value="1"/>
</dbReference>
<accession>A0A173MQN4</accession>
<proteinExistence type="predicted"/>
<dbReference type="GO" id="GO:0008236">
    <property type="term" value="F:serine-type peptidase activity"/>
    <property type="evidence" value="ECO:0007669"/>
    <property type="project" value="InterPro"/>
</dbReference>
<dbReference type="Gene3D" id="3.90.226.10">
    <property type="entry name" value="2-enoyl-CoA Hydratase, Chain A, domain 1"/>
    <property type="match status" value="1"/>
</dbReference>
<dbReference type="GO" id="GO:0007165">
    <property type="term" value="P:signal transduction"/>
    <property type="evidence" value="ECO:0007669"/>
    <property type="project" value="TreeGrafter"/>
</dbReference>
<evidence type="ECO:0000313" key="4">
    <source>
        <dbReference type="EMBL" id="SIS76501.1"/>
    </source>
</evidence>
<dbReference type="GO" id="GO:0030288">
    <property type="term" value="C:outer membrane-bounded periplasmic space"/>
    <property type="evidence" value="ECO:0007669"/>
    <property type="project" value="TreeGrafter"/>
</dbReference>
<dbReference type="Proteomes" id="UP000186917">
    <property type="component" value="Unassembled WGS sequence"/>
</dbReference>
<evidence type="ECO:0000256" key="2">
    <source>
        <dbReference type="SAM" id="SignalP"/>
    </source>
</evidence>
<dbReference type="Pfam" id="PF03572">
    <property type="entry name" value="Peptidase_S41"/>
    <property type="match status" value="1"/>
</dbReference>
<dbReference type="InterPro" id="IPR029045">
    <property type="entry name" value="ClpP/crotonase-like_dom_sf"/>
</dbReference>
<keyword evidence="2" id="KW-0732">Signal</keyword>
<dbReference type="OrthoDB" id="5480566at2"/>
<evidence type="ECO:0000259" key="3">
    <source>
        <dbReference type="Pfam" id="PF03572"/>
    </source>
</evidence>
<reference evidence="5" key="1">
    <citation type="submission" date="2017-01" db="EMBL/GenBank/DDBJ databases">
        <authorList>
            <person name="Varghese N."/>
            <person name="Submissions S."/>
        </authorList>
    </citation>
    <scope>NUCLEOTIDE SEQUENCE [LARGE SCALE GENOMIC DNA]</scope>
    <source>
        <strain evidence="5">DSM 21054</strain>
    </source>
</reference>
<protein>
    <submittedName>
        <fullName evidence="4">Peptidase family S41</fullName>
    </submittedName>
</protein>
<feature type="domain" description="Tail specific protease" evidence="3">
    <location>
        <begin position="271"/>
        <end position="475"/>
    </location>
</feature>
<dbReference type="EMBL" id="FTOR01000001">
    <property type="protein sequence ID" value="SIS76501.1"/>
    <property type="molecule type" value="Genomic_DNA"/>
</dbReference>
<feature type="chain" id="PRO_5030023291" evidence="2">
    <location>
        <begin position="25"/>
        <end position="504"/>
    </location>
</feature>
<evidence type="ECO:0000256" key="1">
    <source>
        <dbReference type="SAM" id="MobiDB-lite"/>
    </source>
</evidence>
<dbReference type="KEGG" id="fln:FLA_5699"/>
<feature type="region of interest" description="Disordered" evidence="1">
    <location>
        <begin position="229"/>
        <end position="256"/>
    </location>
</feature>
<name>A0A173MQN4_9BACT</name>
<dbReference type="GO" id="GO:0006508">
    <property type="term" value="P:proteolysis"/>
    <property type="evidence" value="ECO:0007669"/>
    <property type="project" value="InterPro"/>
</dbReference>
<feature type="signal peptide" evidence="2">
    <location>
        <begin position="1"/>
        <end position="24"/>
    </location>
</feature>
<dbReference type="GO" id="GO:0004175">
    <property type="term" value="F:endopeptidase activity"/>
    <property type="evidence" value="ECO:0007669"/>
    <property type="project" value="TreeGrafter"/>
</dbReference>
<dbReference type="PANTHER" id="PTHR32060">
    <property type="entry name" value="TAIL-SPECIFIC PROTEASE"/>
    <property type="match status" value="1"/>
</dbReference>
<gene>
    <name evidence="4" type="ORF">SAMN05421788_1011081</name>
</gene>
<dbReference type="InterPro" id="IPR005151">
    <property type="entry name" value="Tail-specific_protease"/>
</dbReference>
<dbReference type="AlphaFoldDB" id="A0A173MQN4"/>
<dbReference type="RefSeq" id="WP_076376391.1">
    <property type="nucleotide sequence ID" value="NZ_AP017422.1"/>
</dbReference>
<dbReference type="STRING" id="477680.SAMN05421788_1011081"/>
<dbReference type="PANTHER" id="PTHR32060:SF30">
    <property type="entry name" value="CARBOXY-TERMINAL PROCESSING PROTEASE CTPA"/>
    <property type="match status" value="1"/>
</dbReference>